<name>A0A8X6X510_9ARAC</name>
<gene>
    <name evidence="1" type="ORF">TNIN_7191</name>
</gene>
<accession>A0A8X6X510</accession>
<comment type="caution">
    <text evidence="1">The sequence shown here is derived from an EMBL/GenBank/DDBJ whole genome shotgun (WGS) entry which is preliminary data.</text>
</comment>
<protein>
    <submittedName>
        <fullName evidence="1">Uncharacterized protein</fullName>
    </submittedName>
</protein>
<dbReference type="EMBL" id="BMAV01005303">
    <property type="protein sequence ID" value="GFY46287.1"/>
    <property type="molecule type" value="Genomic_DNA"/>
</dbReference>
<keyword evidence="2" id="KW-1185">Reference proteome</keyword>
<evidence type="ECO:0000313" key="2">
    <source>
        <dbReference type="Proteomes" id="UP000886998"/>
    </source>
</evidence>
<reference evidence="1" key="1">
    <citation type="submission" date="2020-08" db="EMBL/GenBank/DDBJ databases">
        <title>Multicomponent nature underlies the extraordinary mechanical properties of spider dragline silk.</title>
        <authorList>
            <person name="Kono N."/>
            <person name="Nakamura H."/>
            <person name="Mori M."/>
            <person name="Yoshida Y."/>
            <person name="Ohtoshi R."/>
            <person name="Malay A.D."/>
            <person name="Moran D.A.P."/>
            <person name="Tomita M."/>
            <person name="Numata K."/>
            <person name="Arakawa K."/>
        </authorList>
    </citation>
    <scope>NUCLEOTIDE SEQUENCE</scope>
</reference>
<dbReference type="AlphaFoldDB" id="A0A8X6X510"/>
<proteinExistence type="predicted"/>
<organism evidence="1 2">
    <name type="scientific">Trichonephila inaurata madagascariensis</name>
    <dbReference type="NCBI Taxonomy" id="2747483"/>
    <lineage>
        <taxon>Eukaryota</taxon>
        <taxon>Metazoa</taxon>
        <taxon>Ecdysozoa</taxon>
        <taxon>Arthropoda</taxon>
        <taxon>Chelicerata</taxon>
        <taxon>Arachnida</taxon>
        <taxon>Araneae</taxon>
        <taxon>Araneomorphae</taxon>
        <taxon>Entelegynae</taxon>
        <taxon>Araneoidea</taxon>
        <taxon>Nephilidae</taxon>
        <taxon>Trichonephila</taxon>
        <taxon>Trichonephila inaurata</taxon>
    </lineage>
</organism>
<evidence type="ECO:0000313" key="1">
    <source>
        <dbReference type="EMBL" id="GFY46287.1"/>
    </source>
</evidence>
<sequence length="118" mass="13608">MLHIRIRFLQTCLADTPPSVNAICLPTHFTQSQESDKLGLCEDHTCKVNNQHERRCDLQDDPFVLSTAPLLTHRRLDSRIRGRQGENKIFGLRMSDRCPEQKSTSKSCPFPFRISGRR</sequence>
<dbReference type="Proteomes" id="UP000886998">
    <property type="component" value="Unassembled WGS sequence"/>
</dbReference>